<comment type="caution">
    <text evidence="1">The sequence shown here is derived from an EMBL/GenBank/DDBJ whole genome shotgun (WGS) entry which is preliminary data.</text>
</comment>
<dbReference type="Proteomes" id="UP001642360">
    <property type="component" value="Unassembled WGS sequence"/>
</dbReference>
<gene>
    <name evidence="1" type="ORF">ILEXP_LOCUS20606</name>
</gene>
<accession>A0ABC8S5E2</accession>
<name>A0ABC8S5E2_9AQUA</name>
<reference evidence="1 2" key="1">
    <citation type="submission" date="2024-02" db="EMBL/GenBank/DDBJ databases">
        <authorList>
            <person name="Vignale AGUSTIN F."/>
            <person name="Sosa J E."/>
            <person name="Modenutti C."/>
        </authorList>
    </citation>
    <scope>NUCLEOTIDE SEQUENCE [LARGE SCALE GENOMIC DNA]</scope>
</reference>
<keyword evidence="2" id="KW-1185">Reference proteome</keyword>
<proteinExistence type="predicted"/>
<evidence type="ECO:0000313" key="1">
    <source>
        <dbReference type="EMBL" id="CAK9152389.1"/>
    </source>
</evidence>
<sequence>MSQYNRKDIFSSSFKPLNDYHLRVPLCEQTKIGWYMGLLRLSALLIPRNQITERSFHFSQADPSRSNMFGRLHFCLDSLKRKLSRLCKQKYGPGTNSGLLWLLQASPIPNPYPLITNLYWSGRRIIKQPLHGGEKGIQGIAFPDEDLI</sequence>
<protein>
    <submittedName>
        <fullName evidence="1">Uncharacterized protein</fullName>
    </submittedName>
</protein>
<dbReference type="EMBL" id="CAUOFW020002269">
    <property type="protein sequence ID" value="CAK9152389.1"/>
    <property type="molecule type" value="Genomic_DNA"/>
</dbReference>
<dbReference type="AlphaFoldDB" id="A0ABC8S5E2"/>
<organism evidence="1 2">
    <name type="scientific">Ilex paraguariensis</name>
    <name type="common">yerba mate</name>
    <dbReference type="NCBI Taxonomy" id="185542"/>
    <lineage>
        <taxon>Eukaryota</taxon>
        <taxon>Viridiplantae</taxon>
        <taxon>Streptophyta</taxon>
        <taxon>Embryophyta</taxon>
        <taxon>Tracheophyta</taxon>
        <taxon>Spermatophyta</taxon>
        <taxon>Magnoliopsida</taxon>
        <taxon>eudicotyledons</taxon>
        <taxon>Gunneridae</taxon>
        <taxon>Pentapetalae</taxon>
        <taxon>asterids</taxon>
        <taxon>campanulids</taxon>
        <taxon>Aquifoliales</taxon>
        <taxon>Aquifoliaceae</taxon>
        <taxon>Ilex</taxon>
    </lineage>
</organism>
<evidence type="ECO:0000313" key="2">
    <source>
        <dbReference type="Proteomes" id="UP001642360"/>
    </source>
</evidence>